<name>A0A4R6RGI0_9HYPH</name>
<comment type="caution">
    <text evidence="1">The sequence shown here is derived from an EMBL/GenBank/DDBJ whole genome shotgun (WGS) entry which is preliminary data.</text>
</comment>
<protein>
    <recommendedName>
        <fullName evidence="3">Hpr(Ser) kinase/phosphatase</fullName>
    </recommendedName>
</protein>
<organism evidence="1 2">
    <name type="scientific">Oharaeibacter diazotrophicus</name>
    <dbReference type="NCBI Taxonomy" id="1920512"/>
    <lineage>
        <taxon>Bacteria</taxon>
        <taxon>Pseudomonadati</taxon>
        <taxon>Pseudomonadota</taxon>
        <taxon>Alphaproteobacteria</taxon>
        <taxon>Hyphomicrobiales</taxon>
        <taxon>Pleomorphomonadaceae</taxon>
        <taxon>Oharaeibacter</taxon>
    </lineage>
</organism>
<reference evidence="1 2" key="1">
    <citation type="submission" date="2019-03" db="EMBL/GenBank/DDBJ databases">
        <title>Genomic Encyclopedia of Type Strains, Phase IV (KMG-IV): sequencing the most valuable type-strain genomes for metagenomic binning, comparative biology and taxonomic classification.</title>
        <authorList>
            <person name="Goeker M."/>
        </authorList>
    </citation>
    <scope>NUCLEOTIDE SEQUENCE [LARGE SCALE GENOMIC DNA]</scope>
    <source>
        <strain evidence="1 2">DSM 102969</strain>
    </source>
</reference>
<dbReference type="OrthoDB" id="3213869at2"/>
<dbReference type="RefSeq" id="WP_126541116.1">
    <property type="nucleotide sequence ID" value="NZ_BSPM01000004.1"/>
</dbReference>
<evidence type="ECO:0008006" key="3">
    <source>
        <dbReference type="Google" id="ProtNLM"/>
    </source>
</evidence>
<evidence type="ECO:0000313" key="2">
    <source>
        <dbReference type="Proteomes" id="UP000294547"/>
    </source>
</evidence>
<sequence length="315" mass="33929">MEDHVYACFGLNIRSQIALPEIQDAAEPDGRLSRAVVRLGEAAPRIGGEGGAAPRFEVSDFGVIFSVPDVAQYHVANGNEIVVTPAPGAAMRDVRLYLLGSAFGLLCHQRGLMPLHANAIVMDGEAVAFAGTSGAGKSTLAAYFQRSGQQLLCDDICVLSFDADGRPLAWPGPPSLKLWADAASAFGHDGDRLERVGARWDKFHVPFSRDIGSAPFPLRRLYILGKQEAEAAEFVRLRGASAIEAIAAQTYRSPFIGPMGLRTRHLRQSIALAKGAEVYVAPREWGFDVFEREADRLLRHAALPRTGAEPVSTAP</sequence>
<dbReference type="SUPFAM" id="SSF53795">
    <property type="entry name" value="PEP carboxykinase-like"/>
    <property type="match status" value="1"/>
</dbReference>
<proteinExistence type="predicted"/>
<dbReference type="EMBL" id="SNXY01000007">
    <property type="protein sequence ID" value="TDP85255.1"/>
    <property type="molecule type" value="Genomic_DNA"/>
</dbReference>
<accession>A0A4R6RGI0</accession>
<gene>
    <name evidence="1" type="ORF">EDD54_2106</name>
</gene>
<dbReference type="Proteomes" id="UP000294547">
    <property type="component" value="Unassembled WGS sequence"/>
</dbReference>
<dbReference type="InterPro" id="IPR027417">
    <property type="entry name" value="P-loop_NTPase"/>
</dbReference>
<dbReference type="AlphaFoldDB" id="A0A4R6RGI0"/>
<dbReference type="Gene3D" id="3.40.50.300">
    <property type="entry name" value="P-loop containing nucleotide triphosphate hydrolases"/>
    <property type="match status" value="1"/>
</dbReference>
<keyword evidence="2" id="KW-1185">Reference proteome</keyword>
<evidence type="ECO:0000313" key="1">
    <source>
        <dbReference type="EMBL" id="TDP85255.1"/>
    </source>
</evidence>